<feature type="transmembrane region" description="Helical" evidence="2">
    <location>
        <begin position="274"/>
        <end position="295"/>
    </location>
</feature>
<feature type="transmembrane region" description="Helical" evidence="2">
    <location>
        <begin position="68"/>
        <end position="87"/>
    </location>
</feature>
<feature type="transmembrane region" description="Helical" evidence="2">
    <location>
        <begin position="185"/>
        <end position="204"/>
    </location>
</feature>
<feature type="transmembrane region" description="Helical" evidence="2">
    <location>
        <begin position="337"/>
        <end position="356"/>
    </location>
</feature>
<name>A0A916JIM6_9BACT</name>
<keyword evidence="2" id="KW-0472">Membrane</keyword>
<dbReference type="Proteomes" id="UP000680038">
    <property type="component" value="Unassembled WGS sequence"/>
</dbReference>
<organism evidence="3 4">
    <name type="scientific">Dyadobacter helix</name>
    <dbReference type="NCBI Taxonomy" id="2822344"/>
    <lineage>
        <taxon>Bacteria</taxon>
        <taxon>Pseudomonadati</taxon>
        <taxon>Bacteroidota</taxon>
        <taxon>Cytophagia</taxon>
        <taxon>Cytophagales</taxon>
        <taxon>Spirosomataceae</taxon>
        <taxon>Dyadobacter</taxon>
    </lineage>
</organism>
<evidence type="ECO:0000313" key="4">
    <source>
        <dbReference type="Proteomes" id="UP000680038"/>
    </source>
</evidence>
<evidence type="ECO:0000256" key="1">
    <source>
        <dbReference type="SAM" id="MobiDB-lite"/>
    </source>
</evidence>
<feature type="transmembrane region" description="Helical" evidence="2">
    <location>
        <begin position="123"/>
        <end position="139"/>
    </location>
</feature>
<feature type="transmembrane region" description="Helical" evidence="2">
    <location>
        <begin position="93"/>
        <end position="116"/>
    </location>
</feature>
<keyword evidence="2" id="KW-0812">Transmembrane</keyword>
<dbReference type="EMBL" id="CAJRAF010000004">
    <property type="protein sequence ID" value="CAG5018011.1"/>
    <property type="molecule type" value="Genomic_DNA"/>
</dbReference>
<comment type="caution">
    <text evidence="3">The sequence shown here is derived from an EMBL/GenBank/DDBJ whole genome shotgun (WGS) entry which is preliminary data.</text>
</comment>
<keyword evidence="2" id="KW-1133">Transmembrane helix</keyword>
<feature type="transmembrane region" description="Helical" evidence="2">
    <location>
        <begin position="151"/>
        <end position="178"/>
    </location>
</feature>
<evidence type="ECO:0000256" key="2">
    <source>
        <dbReference type="SAM" id="Phobius"/>
    </source>
</evidence>
<sequence length="493" mass="54725">MRVEVLRDYGEGHTLWMSQQITNLTIAYRPLDGLPYVIFPYPPLYLIASKIVSLGIGDLLLSGRIVSLVSTCGLAALIGLLVFQSIPRSFSRLWRLASGGLATSLVFSTASVIGWASLMRVDMLGIMLMYAGLAVYIRSGKKRSGQYFSAILFVMAVFTKQTLLSAPLACLIFGLFAYPRTTIRVYSFALLLGLAGLCICYWLTNGGFLKNILNYNLNPFSWEIVFAQFSSHLRLNISLKLLLSLTSLAALYNAKSIRRNGWKQFILLKSSKPYSRAILIGTINAALAGLLAISIGKMGSIYNFFLAWDVSLCLLATLYLFRLLATWHADHPRKKGYRLILLSSLILLFVPSRWVISTVTEDFSRQIKEEAQLVHLIRAAPGPILSDNMLLLTKAGRKIEAEPATLSFLTMANGWDERPYLRLFESSYFSLIVTTPLMHAARYSPAVVSSIEKNYQATGSIGSYLIYEPKAAKRHPDGSSNRPSLFPSVINAP</sequence>
<feature type="transmembrane region" description="Helical" evidence="2">
    <location>
        <begin position="44"/>
        <end position="61"/>
    </location>
</feature>
<feature type="region of interest" description="Disordered" evidence="1">
    <location>
        <begin position="474"/>
        <end position="493"/>
    </location>
</feature>
<reference evidence="3" key="1">
    <citation type="submission" date="2021-04" db="EMBL/GenBank/DDBJ databases">
        <authorList>
            <person name="Rodrigo-Torres L."/>
            <person name="Arahal R. D."/>
            <person name="Lucena T."/>
        </authorList>
    </citation>
    <scope>NUCLEOTIDE SEQUENCE</scope>
    <source>
        <strain evidence="3">CECT 9275</strain>
    </source>
</reference>
<feature type="transmembrane region" description="Helical" evidence="2">
    <location>
        <begin position="301"/>
        <end position="325"/>
    </location>
</feature>
<accession>A0A916JIM6</accession>
<dbReference type="AlphaFoldDB" id="A0A916JIM6"/>
<gene>
    <name evidence="3" type="ORF">DYBT9275_05894</name>
</gene>
<keyword evidence="4" id="KW-1185">Reference proteome</keyword>
<protein>
    <submittedName>
        <fullName evidence="3">Uncharacterized protein</fullName>
    </submittedName>
</protein>
<evidence type="ECO:0000313" key="3">
    <source>
        <dbReference type="EMBL" id="CAG5018011.1"/>
    </source>
</evidence>
<proteinExistence type="predicted"/>